<feature type="domain" description="Methyltransferase type 11" evidence="2">
    <location>
        <begin position="59"/>
        <end position="155"/>
    </location>
</feature>
<keyword evidence="4" id="KW-1185">Reference proteome</keyword>
<dbReference type="Pfam" id="PF08241">
    <property type="entry name" value="Methyltransf_11"/>
    <property type="match status" value="1"/>
</dbReference>
<dbReference type="EC" id="2.1.1.164" evidence="3"/>
<dbReference type="KEGG" id="mri:Mal4_05090"/>
<dbReference type="Proteomes" id="UP000320496">
    <property type="component" value="Chromosome"/>
</dbReference>
<evidence type="ECO:0000259" key="2">
    <source>
        <dbReference type="Pfam" id="PF08241"/>
    </source>
</evidence>
<evidence type="ECO:0000313" key="4">
    <source>
        <dbReference type="Proteomes" id="UP000320496"/>
    </source>
</evidence>
<keyword evidence="1 3" id="KW-0808">Transferase</keyword>
<dbReference type="EMBL" id="CP036275">
    <property type="protein sequence ID" value="QDU36225.1"/>
    <property type="molecule type" value="Genomic_DNA"/>
</dbReference>
<dbReference type="GO" id="GO:0032259">
    <property type="term" value="P:methylation"/>
    <property type="evidence" value="ECO:0007669"/>
    <property type="project" value="UniProtKB-KW"/>
</dbReference>
<dbReference type="OrthoDB" id="253007at2"/>
<protein>
    <submittedName>
        <fullName evidence="3">Demethylrebeccamycin-D-glucose O-methyltransferase</fullName>
        <ecNumber evidence="3">2.1.1.164</ecNumber>
    </submittedName>
</protein>
<dbReference type="SUPFAM" id="SSF53335">
    <property type="entry name" value="S-adenosyl-L-methionine-dependent methyltransferases"/>
    <property type="match status" value="1"/>
</dbReference>
<evidence type="ECO:0000313" key="3">
    <source>
        <dbReference type="EMBL" id="QDU36225.1"/>
    </source>
</evidence>
<dbReference type="GO" id="GO:0008757">
    <property type="term" value="F:S-adenosylmethionine-dependent methyltransferase activity"/>
    <property type="evidence" value="ECO:0007669"/>
    <property type="project" value="InterPro"/>
</dbReference>
<organism evidence="3 4">
    <name type="scientific">Maioricimonas rarisocia</name>
    <dbReference type="NCBI Taxonomy" id="2528026"/>
    <lineage>
        <taxon>Bacteria</taxon>
        <taxon>Pseudomonadati</taxon>
        <taxon>Planctomycetota</taxon>
        <taxon>Planctomycetia</taxon>
        <taxon>Planctomycetales</taxon>
        <taxon>Planctomycetaceae</taxon>
        <taxon>Maioricimonas</taxon>
    </lineage>
</organism>
<reference evidence="3 4" key="1">
    <citation type="submission" date="2019-02" db="EMBL/GenBank/DDBJ databases">
        <title>Deep-cultivation of Planctomycetes and their phenomic and genomic characterization uncovers novel biology.</title>
        <authorList>
            <person name="Wiegand S."/>
            <person name="Jogler M."/>
            <person name="Boedeker C."/>
            <person name="Pinto D."/>
            <person name="Vollmers J."/>
            <person name="Rivas-Marin E."/>
            <person name="Kohn T."/>
            <person name="Peeters S.H."/>
            <person name="Heuer A."/>
            <person name="Rast P."/>
            <person name="Oberbeckmann S."/>
            <person name="Bunk B."/>
            <person name="Jeske O."/>
            <person name="Meyerdierks A."/>
            <person name="Storesund J.E."/>
            <person name="Kallscheuer N."/>
            <person name="Luecker S."/>
            <person name="Lage O.M."/>
            <person name="Pohl T."/>
            <person name="Merkel B.J."/>
            <person name="Hornburger P."/>
            <person name="Mueller R.-W."/>
            <person name="Bruemmer F."/>
            <person name="Labrenz M."/>
            <person name="Spormann A.M."/>
            <person name="Op den Camp H."/>
            <person name="Overmann J."/>
            <person name="Amann R."/>
            <person name="Jetten M.S.M."/>
            <person name="Mascher T."/>
            <person name="Medema M.H."/>
            <person name="Devos D.P."/>
            <person name="Kaster A.-K."/>
            <person name="Ovreas L."/>
            <person name="Rohde M."/>
            <person name="Galperin M.Y."/>
            <person name="Jogler C."/>
        </authorList>
    </citation>
    <scope>NUCLEOTIDE SEQUENCE [LARGE SCALE GENOMIC DNA]</scope>
    <source>
        <strain evidence="3 4">Mal4</strain>
    </source>
</reference>
<dbReference type="PANTHER" id="PTHR44068:SF11">
    <property type="entry name" value="GERANYL DIPHOSPHATE 2-C-METHYLTRANSFERASE"/>
    <property type="match status" value="1"/>
</dbReference>
<gene>
    <name evidence="3" type="primary">rebM</name>
    <name evidence="3" type="ORF">Mal4_05090</name>
</gene>
<accession>A0A517Z174</accession>
<dbReference type="InterPro" id="IPR050447">
    <property type="entry name" value="Erg6_SMT_methyltransf"/>
</dbReference>
<dbReference type="PANTHER" id="PTHR44068">
    <property type="entry name" value="ZGC:194242"/>
    <property type="match status" value="1"/>
</dbReference>
<sequence>MSQQIDVYEAQQQKFDNREFDLDSVRLDHYQKPRFGPWCPYWSAYSKVAERVEPGKRLLVVGSGYGRDALIYASLGYQVDGIDLSRKCVETSRELARRFDLTDRATFHQQPAEALEFDDATFDAAVGIDIIHHVDTQTCVDEIYRVLKPGGWAVFREPRLTPFRDLLRNSPPVTWILPKGVKSLATGSMHFEDAPGEKNLDGTDFRIMRERFGNLKVTRFHVIAKLSSLFGRRPMLERWDHQMFKLLPFMRWFGDQMTLEVHKQA</sequence>
<dbReference type="InterPro" id="IPR013216">
    <property type="entry name" value="Methyltransf_11"/>
</dbReference>
<dbReference type="AlphaFoldDB" id="A0A517Z174"/>
<dbReference type="Gene3D" id="3.40.50.150">
    <property type="entry name" value="Vaccinia Virus protein VP39"/>
    <property type="match status" value="1"/>
</dbReference>
<evidence type="ECO:0000256" key="1">
    <source>
        <dbReference type="ARBA" id="ARBA00022679"/>
    </source>
</evidence>
<dbReference type="CDD" id="cd02440">
    <property type="entry name" value="AdoMet_MTases"/>
    <property type="match status" value="1"/>
</dbReference>
<dbReference type="InterPro" id="IPR029063">
    <property type="entry name" value="SAM-dependent_MTases_sf"/>
</dbReference>
<dbReference type="RefSeq" id="WP_145366911.1">
    <property type="nucleotide sequence ID" value="NZ_CP036275.1"/>
</dbReference>
<keyword evidence="3" id="KW-0489">Methyltransferase</keyword>
<name>A0A517Z174_9PLAN</name>
<proteinExistence type="predicted"/>
<dbReference type="GO" id="GO:0102082">
    <property type="term" value="F:demethylrebeccamycin--D-glucose O-methyltransferase activity"/>
    <property type="evidence" value="ECO:0007669"/>
    <property type="project" value="UniProtKB-EC"/>
</dbReference>